<dbReference type="Proteomes" id="UP001501020">
    <property type="component" value="Unassembled WGS sequence"/>
</dbReference>
<keyword evidence="3" id="KW-1185">Reference proteome</keyword>
<dbReference type="EMBL" id="BAAAMR010000006">
    <property type="protein sequence ID" value="GAA2124463.1"/>
    <property type="molecule type" value="Genomic_DNA"/>
</dbReference>
<evidence type="ECO:0000256" key="1">
    <source>
        <dbReference type="SAM" id="Phobius"/>
    </source>
</evidence>
<sequence>MPLSALHPLAPLAAETPQNDHGGGHSLILLLIVGAVVYAVGYAISIRVHPYKSCPRCKGSGRHRGAWFRDSFRACDRCGGQGREYRAFAHRPYAQNERKRRGRR</sequence>
<name>A0ABN2YCL6_9ACTN</name>
<dbReference type="Gene3D" id="6.20.20.10">
    <property type="match status" value="1"/>
</dbReference>
<dbReference type="InterPro" id="IPR036410">
    <property type="entry name" value="HSP_DnaJ_Cys-rich_dom_sf"/>
</dbReference>
<evidence type="ECO:0000313" key="2">
    <source>
        <dbReference type="EMBL" id="GAA2124463.1"/>
    </source>
</evidence>
<organism evidence="2 3">
    <name type="scientific">Actinomadura napierensis</name>
    <dbReference type="NCBI Taxonomy" id="267854"/>
    <lineage>
        <taxon>Bacteria</taxon>
        <taxon>Bacillati</taxon>
        <taxon>Actinomycetota</taxon>
        <taxon>Actinomycetes</taxon>
        <taxon>Streptosporangiales</taxon>
        <taxon>Thermomonosporaceae</taxon>
        <taxon>Actinomadura</taxon>
    </lineage>
</organism>
<protein>
    <submittedName>
        <fullName evidence="2">Uncharacterized protein</fullName>
    </submittedName>
</protein>
<dbReference type="RefSeq" id="WP_344262340.1">
    <property type="nucleotide sequence ID" value="NZ_BAAAMR010000006.1"/>
</dbReference>
<comment type="caution">
    <text evidence="2">The sequence shown here is derived from an EMBL/GenBank/DDBJ whole genome shotgun (WGS) entry which is preliminary data.</text>
</comment>
<proteinExistence type="predicted"/>
<accession>A0ABN2YCL6</accession>
<feature type="transmembrane region" description="Helical" evidence="1">
    <location>
        <begin position="24"/>
        <end position="44"/>
    </location>
</feature>
<gene>
    <name evidence="2" type="ORF">GCM10009727_12050</name>
</gene>
<dbReference type="SUPFAM" id="SSF57938">
    <property type="entry name" value="DnaJ/Hsp40 cysteine-rich domain"/>
    <property type="match status" value="1"/>
</dbReference>
<evidence type="ECO:0000313" key="3">
    <source>
        <dbReference type="Proteomes" id="UP001501020"/>
    </source>
</evidence>
<keyword evidence="1" id="KW-1133">Transmembrane helix</keyword>
<keyword evidence="1" id="KW-0472">Membrane</keyword>
<reference evidence="2 3" key="1">
    <citation type="journal article" date="2019" name="Int. J. Syst. Evol. Microbiol.">
        <title>The Global Catalogue of Microorganisms (GCM) 10K type strain sequencing project: providing services to taxonomists for standard genome sequencing and annotation.</title>
        <authorList>
            <consortium name="The Broad Institute Genomics Platform"/>
            <consortium name="The Broad Institute Genome Sequencing Center for Infectious Disease"/>
            <person name="Wu L."/>
            <person name="Ma J."/>
        </authorList>
    </citation>
    <scope>NUCLEOTIDE SEQUENCE [LARGE SCALE GENOMIC DNA]</scope>
    <source>
        <strain evidence="2 3">JCM 13850</strain>
    </source>
</reference>
<keyword evidence="1" id="KW-0812">Transmembrane</keyword>